<keyword evidence="2" id="KW-0812">Transmembrane</keyword>
<dbReference type="InterPro" id="IPR011990">
    <property type="entry name" value="TPR-like_helical_dom_sf"/>
</dbReference>
<keyword evidence="2" id="KW-1133">Transmembrane helix</keyword>
<dbReference type="PANTHER" id="PTHR34700">
    <property type="entry name" value="POTASSIUM BINDING PROTEIN KBP"/>
    <property type="match status" value="1"/>
</dbReference>
<gene>
    <name evidence="3" type="ORF">L0C25_20915</name>
</gene>
<feature type="compositionally biased region" description="Polar residues" evidence="1">
    <location>
        <begin position="293"/>
        <end position="307"/>
    </location>
</feature>
<dbReference type="Gene3D" id="1.25.40.10">
    <property type="entry name" value="Tetratricopeptide repeat domain"/>
    <property type="match status" value="1"/>
</dbReference>
<dbReference type="PANTHER" id="PTHR34700:SF4">
    <property type="entry name" value="PHAGE-LIKE ELEMENT PBSX PROTEIN XKDP"/>
    <property type="match status" value="1"/>
</dbReference>
<dbReference type="RefSeq" id="WP_271633719.1">
    <property type="nucleotide sequence ID" value="NZ_CP094970.1"/>
</dbReference>
<evidence type="ECO:0000313" key="4">
    <source>
        <dbReference type="Proteomes" id="UP001164390"/>
    </source>
</evidence>
<dbReference type="InterPro" id="IPR052196">
    <property type="entry name" value="Bact_Kbp"/>
</dbReference>
<keyword evidence="4" id="KW-1185">Reference proteome</keyword>
<dbReference type="InterPro" id="IPR036779">
    <property type="entry name" value="LysM_dom_sf"/>
</dbReference>
<keyword evidence="2" id="KW-0472">Membrane</keyword>
<dbReference type="EMBL" id="CP094970">
    <property type="protein sequence ID" value="UYM04956.1"/>
    <property type="molecule type" value="Genomic_DNA"/>
</dbReference>
<feature type="region of interest" description="Disordered" evidence="1">
    <location>
        <begin position="248"/>
        <end position="307"/>
    </location>
</feature>
<evidence type="ECO:0000256" key="2">
    <source>
        <dbReference type="SAM" id="Phobius"/>
    </source>
</evidence>
<dbReference type="Proteomes" id="UP001164390">
    <property type="component" value="Chromosome"/>
</dbReference>
<dbReference type="AlphaFoldDB" id="A0AA46TGZ0"/>
<feature type="region of interest" description="Disordered" evidence="1">
    <location>
        <begin position="857"/>
        <end position="882"/>
    </location>
</feature>
<protein>
    <submittedName>
        <fullName evidence="3">LysM peptidoglycan-binding domain-containing protein</fullName>
    </submittedName>
</protein>
<organism evidence="3 4">
    <name type="scientific">Solicola gregarius</name>
    <dbReference type="NCBI Taxonomy" id="2908642"/>
    <lineage>
        <taxon>Bacteria</taxon>
        <taxon>Bacillati</taxon>
        <taxon>Actinomycetota</taxon>
        <taxon>Actinomycetes</taxon>
        <taxon>Propionibacteriales</taxon>
        <taxon>Nocardioidaceae</taxon>
        <taxon>Solicola</taxon>
    </lineage>
</organism>
<name>A0AA46TGZ0_9ACTN</name>
<feature type="transmembrane region" description="Helical" evidence="2">
    <location>
        <begin position="54"/>
        <end position="77"/>
    </location>
</feature>
<dbReference type="Gene3D" id="3.10.350.10">
    <property type="entry name" value="LysM domain"/>
    <property type="match status" value="1"/>
</dbReference>
<accession>A0AA46TGZ0</accession>
<evidence type="ECO:0000256" key="1">
    <source>
        <dbReference type="SAM" id="MobiDB-lite"/>
    </source>
</evidence>
<feature type="compositionally biased region" description="Low complexity" evidence="1">
    <location>
        <begin position="275"/>
        <end position="286"/>
    </location>
</feature>
<reference evidence="3" key="1">
    <citation type="submission" date="2022-01" db="EMBL/GenBank/DDBJ databases">
        <title>Nocardioidaceae gen. sp. A5X3R13.</title>
        <authorList>
            <person name="Lopez Marin M.A."/>
            <person name="Uhlik O."/>
        </authorList>
    </citation>
    <scope>NUCLEOTIDE SEQUENCE</scope>
    <source>
        <strain evidence="3">A5X3R13</strain>
    </source>
</reference>
<dbReference type="KEGG" id="sgrg:L0C25_20915"/>
<proteinExistence type="predicted"/>
<evidence type="ECO:0000313" key="3">
    <source>
        <dbReference type="EMBL" id="UYM04956.1"/>
    </source>
</evidence>
<sequence>MTTPAQRMRGLAALVALAVLIAGVPWALWTYAGGAPWDAVAEPGDWLSSELDDSAIVSILTLVMWAAWAYFVVCVAVEVVRARQDRPAPSGGVGAQPLARRLVASVLLLIGTATISAPAATAATGGGAGPGDVPAVQQSVQAAFDKIDAAQQRVPANAQAATGVPGGSALAQELPTGAQAQTGLAYYVQPPHAGNYDCLWDIADRTLGDPLRWREIYQLNKGVLQEDGNRLIDPDLIYPGWQMRLPDDARGPNVIRPDGQPVGPSQGDDKGAAHQGPGTQQQGDTGADVASEGATSATSTRPTGGENHSTLYAQLGLGGGLIAAGLLWGLRRQRGWNGGDPPGRGAPFDEEHSLQLRADRPSALFADRAMRSMGTHESGVRPSVARLGADRMSVRFDGVAGPPAKGWLPGADAYEWTTTADALTREHLEGPSAAPQLACIGVDGGEQVLVNLAAAGGVVAVSGDRRVATEMARSIVIDLATHAWADVIEVIAVGFHEDLLPLGGGRLRQFSTLDDAISHVRGSVQHRLSERVIVSADEPSRTQLAILTGFATDRQNPIGVFCCGEVERAGLRLSANADGVVVPAGWGMALNAQRLPAASIPPLVALYGQEIAPVESESPQAVPGYDPWVADPGAGVVADIQVLGDLRVDAVGEIDDERLPLSTEIVVCLALHPEGVHQRVLEGMLWPRGASDDVVSAALETAQTWLTAPGGASAVTGTDGRWFLDLSRVRVDWHVLTMCNVDLARSGLASAADGLRYVTGAPLAELPAERYAWVRPELTRRMRETVVSIAETAAVSASDHGRPREAVDALRAGLRGVPDAEVLWRRMLRLAAAADTDVAGLVDEMFATLGRCGSPRGPEGSTLALVDDLLPNRPRPGAELSA</sequence>